<evidence type="ECO:0000259" key="1">
    <source>
        <dbReference type="Pfam" id="PF00882"/>
    </source>
</evidence>
<dbReference type="EMBL" id="AP010904">
    <property type="protein sequence ID" value="BAH74834.1"/>
    <property type="molecule type" value="Genomic_DNA"/>
</dbReference>
<dbReference type="Proteomes" id="UP000009071">
    <property type="component" value="Chromosome"/>
</dbReference>
<organism evidence="2 3">
    <name type="scientific">Solidesulfovibrio magneticus (strain ATCC 700980 / DSM 13731 / RS-1)</name>
    <name type="common">Desulfovibrio magneticus</name>
    <dbReference type="NCBI Taxonomy" id="573370"/>
    <lineage>
        <taxon>Bacteria</taxon>
        <taxon>Pseudomonadati</taxon>
        <taxon>Thermodesulfobacteriota</taxon>
        <taxon>Desulfovibrionia</taxon>
        <taxon>Desulfovibrionales</taxon>
        <taxon>Desulfovibrionaceae</taxon>
        <taxon>Solidesulfovibrio</taxon>
    </lineage>
</organism>
<evidence type="ECO:0000313" key="3">
    <source>
        <dbReference type="Proteomes" id="UP000009071"/>
    </source>
</evidence>
<dbReference type="Pfam" id="PF00882">
    <property type="entry name" value="Zn_dep_PLPC"/>
    <property type="match status" value="1"/>
</dbReference>
<dbReference type="eggNOG" id="ENOG502ZAN4">
    <property type="taxonomic scope" value="Bacteria"/>
</dbReference>
<accession>C4XMP3</accession>
<reference evidence="2 3" key="1">
    <citation type="journal article" date="2009" name="Genome Res.">
        <title>Whole genome sequence of Desulfovibrio magneticus strain RS-1 revealed common gene clusters in magnetotactic bacteria.</title>
        <authorList>
            <person name="Nakazawa H."/>
            <person name="Arakaki A."/>
            <person name="Narita-Yamada S."/>
            <person name="Yashiro I."/>
            <person name="Jinno K."/>
            <person name="Aoki N."/>
            <person name="Tsuruyama A."/>
            <person name="Okamura Y."/>
            <person name="Tanikawa S."/>
            <person name="Fujita N."/>
            <person name="Takeyama H."/>
            <person name="Matsunaga T."/>
        </authorList>
    </citation>
    <scope>NUCLEOTIDE SEQUENCE [LARGE SCALE GENOMIC DNA]</scope>
    <source>
        <strain evidence="3">ATCC 700980 / DSM 13731 / RS-1</strain>
    </source>
</reference>
<name>C4XMP3_SOLM1</name>
<sequence length="345" mass="38500">MEIDNFMCLGIGICTSQSPGHGPGQEAAMPGAYAHITLASRCVNPSVLGSLELDTETVGKLMQQVGYFQLGAISPDMPYLVGLGTNKQAIAWADRMHWKNVSERIGAGVAAVSNLEGDVQNKCLAWLLGFVEHIIFDVFMHPVVNNIAGGAYSDETKGRHQWCEMNQDVYILMRECLITDISNAKIVEAVIKTLHASCDKCAMDQDVRSVFDEMLRTADSDLYADNVPDIDGWFASFVSKMQIQEGNSILSGIGRHVNWHLVYPAAAQRNQEFLENLPVPENTPLSHLRTYDALFDHARSLVNDHWRKVTRAVIGIEPYNPNWFAGWNLDTGEKTEEISQFWRQL</sequence>
<dbReference type="InterPro" id="IPR029002">
    <property type="entry name" value="PLPC/GPLD1"/>
</dbReference>
<protein>
    <recommendedName>
        <fullName evidence="1">Phospholipase C/D domain-containing protein</fullName>
    </recommendedName>
</protein>
<keyword evidence="3" id="KW-1185">Reference proteome</keyword>
<dbReference type="STRING" id="573370.DMR_13430"/>
<feature type="domain" description="Phospholipase C/D" evidence="1">
    <location>
        <begin position="35"/>
        <end position="220"/>
    </location>
</feature>
<dbReference type="HOGENOM" id="CLU_803468_0_0_7"/>
<dbReference type="KEGG" id="dma:DMR_13430"/>
<gene>
    <name evidence="2" type="ordered locus">DMR_13430</name>
</gene>
<dbReference type="AlphaFoldDB" id="C4XMP3"/>
<proteinExistence type="predicted"/>
<evidence type="ECO:0000313" key="2">
    <source>
        <dbReference type="EMBL" id="BAH74834.1"/>
    </source>
</evidence>